<protein>
    <recommendedName>
        <fullName evidence="4">Glycosyltransferase RgtA/B/C/D-like domain-containing protein</fullName>
    </recommendedName>
</protein>
<feature type="transmembrane region" description="Helical" evidence="1">
    <location>
        <begin position="377"/>
        <end position="395"/>
    </location>
</feature>
<feature type="transmembrane region" description="Helical" evidence="1">
    <location>
        <begin position="17"/>
        <end position="35"/>
    </location>
</feature>
<feature type="transmembrane region" description="Helical" evidence="1">
    <location>
        <begin position="130"/>
        <end position="148"/>
    </location>
</feature>
<evidence type="ECO:0008006" key="4">
    <source>
        <dbReference type="Google" id="ProtNLM"/>
    </source>
</evidence>
<evidence type="ECO:0000256" key="1">
    <source>
        <dbReference type="SAM" id="Phobius"/>
    </source>
</evidence>
<keyword evidence="1" id="KW-1133">Transmembrane helix</keyword>
<name>A0ABU2DDC2_ACHAE</name>
<dbReference type="RefSeq" id="WP_192330339.1">
    <property type="nucleotide sequence ID" value="NZ_JAVKVN010000004.1"/>
</dbReference>
<keyword evidence="1" id="KW-0812">Transmembrane</keyword>
<reference evidence="3" key="1">
    <citation type="submission" date="2023-07" db="EMBL/GenBank/DDBJ databases">
        <title>Glyphosate-induced phosphonatase operons in soil bacteria of genus Achromobacter.</title>
        <authorList>
            <person name="Epiktetov D.O."/>
            <person name="Sviridov A.V."/>
            <person name="Tarlachkov S.V."/>
            <person name="Shushkova T.V."/>
            <person name="Toropygin I.Y."/>
            <person name="Leontievsky A."/>
        </authorList>
    </citation>
    <scope>NUCLEOTIDE SEQUENCE [LARGE SCALE GENOMIC DNA]</scope>
    <source>
        <strain evidence="3">Kg 16</strain>
    </source>
</reference>
<feature type="transmembrane region" description="Helical" evidence="1">
    <location>
        <begin position="80"/>
        <end position="100"/>
    </location>
</feature>
<sequence length="574" mass="64018">MASDITENMKNHFKGNWIYLAPILLFAILGLKDLMLPGIYMDAANPDYHAAYMLRGDIPAPSWTYPDNYLFRNFPLLNSLYGGNFAAYPAMAFFSALGYGIPQFRIYHVLLGIVLLVCLMWCLRKWQTPRLAIALVACVLAIDPTFLFSWRTQYYLQLVPLIFFFLALGLLAQWHIDATAARRSSARYWWAGIFLGFAAYCYFVFAFYAAAIVLAMAFQIRRSWNWRMVTALVLGTVIGWLPYVYAHLSIILNMGLHGYLDQLRGLQSMYGVVNATQSFSERWHTVIDRILFLRAGSTIEDMIFAGARVGPISKTIGAVVLATGPVLWLCFRLWPRGAAVDHVVAAAPKRVMLGDAILVVFISHIALGITVGTPLSLQHYIMLLPLAYVMLALAWPASGAGSASTDEGRSSGLRPAANLAFALLCVAMLAFNFSLTRKFGDRLVQEGGAGMYTEAINVAITQLATEPRDTTLLFPQWGYWMGALTAIGPRLAMFEAPTLERMKERLNTDPELMPRQSFVLALGTADLNANDEISRQKIERFAEAARLRVEGIVPCHGRSGHERIWLVKMKRIGA</sequence>
<feature type="transmembrane region" description="Helical" evidence="1">
    <location>
        <begin position="416"/>
        <end position="435"/>
    </location>
</feature>
<evidence type="ECO:0000313" key="3">
    <source>
        <dbReference type="Proteomes" id="UP001264156"/>
    </source>
</evidence>
<proteinExistence type="predicted"/>
<keyword evidence="3" id="KW-1185">Reference proteome</keyword>
<feature type="transmembrane region" description="Helical" evidence="1">
    <location>
        <begin position="188"/>
        <end position="218"/>
    </location>
</feature>
<keyword evidence="1" id="KW-0472">Membrane</keyword>
<dbReference type="Proteomes" id="UP001264156">
    <property type="component" value="Unassembled WGS sequence"/>
</dbReference>
<evidence type="ECO:0000313" key="2">
    <source>
        <dbReference type="EMBL" id="MDR7946042.1"/>
    </source>
</evidence>
<organism evidence="2 3">
    <name type="scientific">Achromobacter aegrifaciens</name>
    <dbReference type="NCBI Taxonomy" id="1287736"/>
    <lineage>
        <taxon>Bacteria</taxon>
        <taxon>Pseudomonadati</taxon>
        <taxon>Pseudomonadota</taxon>
        <taxon>Betaproteobacteria</taxon>
        <taxon>Burkholderiales</taxon>
        <taxon>Alcaligenaceae</taxon>
        <taxon>Achromobacter</taxon>
    </lineage>
</organism>
<comment type="caution">
    <text evidence="2">The sequence shown here is derived from an EMBL/GenBank/DDBJ whole genome shotgun (WGS) entry which is preliminary data.</text>
</comment>
<feature type="transmembrane region" description="Helical" evidence="1">
    <location>
        <begin position="154"/>
        <end position="176"/>
    </location>
</feature>
<feature type="transmembrane region" description="Helical" evidence="1">
    <location>
        <begin position="224"/>
        <end position="246"/>
    </location>
</feature>
<accession>A0ABU2DDC2</accession>
<gene>
    <name evidence="2" type="ORF">RIU57_13060</name>
</gene>
<feature type="transmembrane region" description="Helical" evidence="1">
    <location>
        <begin position="351"/>
        <end position="371"/>
    </location>
</feature>
<dbReference type="EMBL" id="JAVKVN010000004">
    <property type="protein sequence ID" value="MDR7946042.1"/>
    <property type="molecule type" value="Genomic_DNA"/>
</dbReference>
<feature type="transmembrane region" description="Helical" evidence="1">
    <location>
        <begin position="106"/>
        <end position="123"/>
    </location>
</feature>